<evidence type="ECO:0008006" key="4">
    <source>
        <dbReference type="Google" id="ProtNLM"/>
    </source>
</evidence>
<feature type="transmembrane region" description="Helical" evidence="1">
    <location>
        <begin position="203"/>
        <end position="224"/>
    </location>
</feature>
<proteinExistence type="predicted"/>
<sequence>MLPIILLIRLARSHFLVKIPILLLTTAFFQFLFLPWPAAFMVNLARCTIATLVLQAAIAMPSVFLLKSELLFDVAGFGNFILVALLSLVGTHGEYLLPGGGLSTFWDTVWNTGGVHWMRGYLFGPVIPDIGVVNWQVLREVAGLGLAVMRERVRSMPVHWSQVVINGVVVLWALRVGTYTSVRNLLRGGDSRFNGIRNNPNRFLKAFILQALWVWFCTLPIVAVNTLSPGAFRGMRCLKFGDELLPIPSCYIRMAWFALGMWSILRGSVIELIADWQLSKWMWDRERKRHDEVFCSKGLWRECRHPNYYGECLIWLGIAICCSAFLLTNSARNETGLGSFTMGALCCLSAFFHHQTLKHISLPLIEEKYDRMYMSRRDYRTWRRSSSLRIWLEY</sequence>
<feature type="transmembrane region" description="Helical" evidence="1">
    <location>
        <begin position="15"/>
        <end position="34"/>
    </location>
</feature>
<dbReference type="RefSeq" id="XP_062650610.1">
    <property type="nucleotide sequence ID" value="XM_062795997.1"/>
</dbReference>
<dbReference type="Pfam" id="PF06966">
    <property type="entry name" value="DUF1295"/>
    <property type="match status" value="1"/>
</dbReference>
<keyword evidence="1" id="KW-0472">Membrane</keyword>
<feature type="transmembrane region" description="Helical" evidence="1">
    <location>
        <begin position="40"/>
        <end position="58"/>
    </location>
</feature>
<dbReference type="InterPro" id="IPR010721">
    <property type="entry name" value="UstE-like"/>
</dbReference>
<keyword evidence="1" id="KW-0812">Transmembrane</keyword>
<evidence type="ECO:0000313" key="3">
    <source>
        <dbReference type="Proteomes" id="UP001302602"/>
    </source>
</evidence>
<feature type="transmembrane region" description="Helical" evidence="1">
    <location>
        <begin position="70"/>
        <end position="89"/>
    </location>
</feature>
<dbReference type="GeneID" id="87832765"/>
<accession>A0AAN6U632</accession>
<dbReference type="AlphaFoldDB" id="A0AAN6U632"/>
<name>A0AAN6U632_9PEZI</name>
<dbReference type="Gene3D" id="1.20.120.1630">
    <property type="match status" value="1"/>
</dbReference>
<evidence type="ECO:0000256" key="1">
    <source>
        <dbReference type="SAM" id="Phobius"/>
    </source>
</evidence>
<feature type="transmembrane region" description="Helical" evidence="1">
    <location>
        <begin position="163"/>
        <end position="182"/>
    </location>
</feature>
<dbReference type="GO" id="GO:0016020">
    <property type="term" value="C:membrane"/>
    <property type="evidence" value="ECO:0007669"/>
    <property type="project" value="TreeGrafter"/>
</dbReference>
<comment type="caution">
    <text evidence="2">The sequence shown here is derived from an EMBL/GenBank/DDBJ whole genome shotgun (WGS) entry which is preliminary data.</text>
</comment>
<reference evidence="2" key="2">
    <citation type="submission" date="2023-05" db="EMBL/GenBank/DDBJ databases">
        <authorList>
            <consortium name="Lawrence Berkeley National Laboratory"/>
            <person name="Steindorff A."/>
            <person name="Hensen N."/>
            <person name="Bonometti L."/>
            <person name="Westerberg I."/>
            <person name="Brannstrom I.O."/>
            <person name="Guillou S."/>
            <person name="Cros-Aarteil S."/>
            <person name="Calhoun S."/>
            <person name="Haridas S."/>
            <person name="Kuo A."/>
            <person name="Mondo S."/>
            <person name="Pangilinan J."/>
            <person name="Riley R."/>
            <person name="Labutti K."/>
            <person name="Andreopoulos B."/>
            <person name="Lipzen A."/>
            <person name="Chen C."/>
            <person name="Yanf M."/>
            <person name="Daum C."/>
            <person name="Ng V."/>
            <person name="Clum A."/>
            <person name="Ohm R."/>
            <person name="Martin F."/>
            <person name="Silar P."/>
            <person name="Natvig D."/>
            <person name="Lalanne C."/>
            <person name="Gautier V."/>
            <person name="Ament-Velasquez S.L."/>
            <person name="Kruys A."/>
            <person name="Hutchinson M.I."/>
            <person name="Powell A.J."/>
            <person name="Barry K."/>
            <person name="Miller A.N."/>
            <person name="Grigoriev I.V."/>
            <person name="Debuchy R."/>
            <person name="Gladieux P."/>
            <person name="Thoren M.H."/>
            <person name="Johannesson H."/>
        </authorList>
    </citation>
    <scope>NUCLEOTIDE SEQUENCE</scope>
    <source>
        <strain evidence="2">CBS 731.68</strain>
    </source>
</reference>
<gene>
    <name evidence="2" type="ORF">N657DRAFT_677562</name>
</gene>
<organism evidence="2 3">
    <name type="scientific">Parathielavia appendiculata</name>
    <dbReference type="NCBI Taxonomy" id="2587402"/>
    <lineage>
        <taxon>Eukaryota</taxon>
        <taxon>Fungi</taxon>
        <taxon>Dikarya</taxon>
        <taxon>Ascomycota</taxon>
        <taxon>Pezizomycotina</taxon>
        <taxon>Sordariomycetes</taxon>
        <taxon>Sordariomycetidae</taxon>
        <taxon>Sordariales</taxon>
        <taxon>Chaetomiaceae</taxon>
        <taxon>Parathielavia</taxon>
    </lineage>
</organism>
<dbReference type="EMBL" id="MU853224">
    <property type="protein sequence ID" value="KAK4126839.1"/>
    <property type="molecule type" value="Genomic_DNA"/>
</dbReference>
<protein>
    <recommendedName>
        <fullName evidence="4">Steroid 5-alpha reductase C-terminal domain-containing protein</fullName>
    </recommendedName>
</protein>
<dbReference type="Proteomes" id="UP001302602">
    <property type="component" value="Unassembled WGS sequence"/>
</dbReference>
<dbReference type="PANTHER" id="PTHR32251:SF17">
    <property type="entry name" value="STEROID 5-ALPHA REDUCTASE C-TERMINAL DOMAIN-CONTAINING PROTEIN"/>
    <property type="match status" value="1"/>
</dbReference>
<keyword evidence="1" id="KW-1133">Transmembrane helix</keyword>
<keyword evidence="3" id="KW-1185">Reference proteome</keyword>
<dbReference type="PANTHER" id="PTHR32251">
    <property type="entry name" value="3-OXO-5-ALPHA-STEROID 4-DEHYDROGENASE"/>
    <property type="match status" value="1"/>
</dbReference>
<evidence type="ECO:0000313" key="2">
    <source>
        <dbReference type="EMBL" id="KAK4126839.1"/>
    </source>
</evidence>
<reference evidence="2" key="1">
    <citation type="journal article" date="2023" name="Mol. Phylogenet. Evol.">
        <title>Genome-scale phylogeny and comparative genomics of the fungal order Sordariales.</title>
        <authorList>
            <person name="Hensen N."/>
            <person name="Bonometti L."/>
            <person name="Westerberg I."/>
            <person name="Brannstrom I.O."/>
            <person name="Guillou S."/>
            <person name="Cros-Aarteil S."/>
            <person name="Calhoun S."/>
            <person name="Haridas S."/>
            <person name="Kuo A."/>
            <person name="Mondo S."/>
            <person name="Pangilinan J."/>
            <person name="Riley R."/>
            <person name="LaButti K."/>
            <person name="Andreopoulos B."/>
            <person name="Lipzen A."/>
            <person name="Chen C."/>
            <person name="Yan M."/>
            <person name="Daum C."/>
            <person name="Ng V."/>
            <person name="Clum A."/>
            <person name="Steindorff A."/>
            <person name="Ohm R.A."/>
            <person name="Martin F."/>
            <person name="Silar P."/>
            <person name="Natvig D.O."/>
            <person name="Lalanne C."/>
            <person name="Gautier V."/>
            <person name="Ament-Velasquez S.L."/>
            <person name="Kruys A."/>
            <person name="Hutchinson M.I."/>
            <person name="Powell A.J."/>
            <person name="Barry K."/>
            <person name="Miller A.N."/>
            <person name="Grigoriev I.V."/>
            <person name="Debuchy R."/>
            <person name="Gladieux P."/>
            <person name="Hiltunen Thoren M."/>
            <person name="Johannesson H."/>
        </authorList>
    </citation>
    <scope>NUCLEOTIDE SEQUENCE</scope>
    <source>
        <strain evidence="2">CBS 731.68</strain>
    </source>
</reference>